<dbReference type="Proteomes" id="UP000243499">
    <property type="component" value="Chromosome 1"/>
</dbReference>
<accession>A0A2T8KUL9</accession>
<reference evidence="1" key="1">
    <citation type="submission" date="2018-04" db="EMBL/GenBank/DDBJ databases">
        <title>WGS assembly of Panicum hallii.</title>
        <authorList>
            <person name="Lovell J."/>
            <person name="Jenkins J."/>
            <person name="Lowry D."/>
            <person name="Mamidi S."/>
            <person name="Sreedasyam A."/>
            <person name="Weng X."/>
            <person name="Barry K."/>
            <person name="Bonette J."/>
            <person name="Campitelli B."/>
            <person name="Daum C."/>
            <person name="Gordon S."/>
            <person name="Gould B."/>
            <person name="Lipzen A."/>
            <person name="Macqueen A."/>
            <person name="Palacio-Mejia J."/>
            <person name="Plott C."/>
            <person name="Shakirov E."/>
            <person name="Shu S."/>
            <person name="Yoshinaga Y."/>
            <person name="Zane M."/>
            <person name="Rokhsar D."/>
            <person name="Grimwood J."/>
            <person name="Schmutz J."/>
            <person name="Juenger T."/>
        </authorList>
    </citation>
    <scope>NUCLEOTIDE SEQUENCE [LARGE SCALE GENOMIC DNA]</scope>
    <source>
        <strain evidence="1">FIL2</strain>
    </source>
</reference>
<evidence type="ECO:0000313" key="1">
    <source>
        <dbReference type="EMBL" id="PVH65868.1"/>
    </source>
</evidence>
<organism evidence="1">
    <name type="scientific">Panicum hallii</name>
    <dbReference type="NCBI Taxonomy" id="206008"/>
    <lineage>
        <taxon>Eukaryota</taxon>
        <taxon>Viridiplantae</taxon>
        <taxon>Streptophyta</taxon>
        <taxon>Embryophyta</taxon>
        <taxon>Tracheophyta</taxon>
        <taxon>Spermatophyta</taxon>
        <taxon>Magnoliopsida</taxon>
        <taxon>Liliopsida</taxon>
        <taxon>Poales</taxon>
        <taxon>Poaceae</taxon>
        <taxon>PACMAD clade</taxon>
        <taxon>Panicoideae</taxon>
        <taxon>Panicodae</taxon>
        <taxon>Paniceae</taxon>
        <taxon>Panicinae</taxon>
        <taxon>Panicum</taxon>
        <taxon>Panicum sect. Panicum</taxon>
    </lineage>
</organism>
<dbReference type="EMBL" id="CM008046">
    <property type="protein sequence ID" value="PVH65868.1"/>
    <property type="molecule type" value="Genomic_DNA"/>
</dbReference>
<sequence length="183" mass="20134">MSACLRNVEAWASEICLNTADDSAWATWARQELDLSTLEGPLNSGGTLELAPLTPSLLSQHRHGNSWNEPLAVTFPALFSHSNRQGASVHEAPTLGIRRTLVTRLSRAAGAELVELQAMVSEIHLTSEQDQRTCPFVAADGVLRAGPLFYTRHKFVWRSQILRLANGARASEMPPQPKDQKHC</sequence>
<dbReference type="AlphaFoldDB" id="A0A2T8KUL9"/>
<dbReference type="Gramene" id="PVH65868">
    <property type="protein sequence ID" value="PVH65868"/>
    <property type="gene ID" value="PAHAL_1G092400"/>
</dbReference>
<name>A0A2T8KUL9_9POAL</name>
<gene>
    <name evidence="1" type="ORF">PAHAL_1G092400</name>
</gene>
<proteinExistence type="predicted"/>
<protein>
    <submittedName>
        <fullName evidence="1">Uncharacterized protein</fullName>
    </submittedName>
</protein>